<feature type="transmembrane region" description="Helical" evidence="1">
    <location>
        <begin position="593"/>
        <end position="615"/>
    </location>
</feature>
<keyword evidence="2" id="KW-0732">Signal</keyword>
<accession>A0A7U2EW71</accession>
<reference evidence="4" key="1">
    <citation type="journal article" date="2021" name="BMC Genomics">
        <title>Chromosome-level genome assembly and manually-curated proteome of model necrotroph Parastagonospora nodorum Sn15 reveals a genome-wide trove of candidate effector homologs, and redundancy of virulence-related functions within an accessory chromosome.</title>
        <authorList>
            <person name="Bertazzoni S."/>
            <person name="Jones D.A.B."/>
            <person name="Phan H.T."/>
            <person name="Tan K.-C."/>
            <person name="Hane J.K."/>
        </authorList>
    </citation>
    <scope>NUCLEOTIDE SEQUENCE [LARGE SCALE GENOMIC DNA]</scope>
    <source>
        <strain evidence="4">SN15 / ATCC MYA-4574 / FGSC 10173)</strain>
    </source>
</reference>
<dbReference type="Proteomes" id="UP000663193">
    <property type="component" value="Chromosome 4"/>
</dbReference>
<evidence type="ECO:0000313" key="3">
    <source>
        <dbReference type="EMBL" id="QRC93921.1"/>
    </source>
</evidence>
<keyword evidence="1" id="KW-0812">Transmembrane</keyword>
<feature type="transmembrane region" description="Helical" evidence="1">
    <location>
        <begin position="513"/>
        <end position="534"/>
    </location>
</feature>
<evidence type="ECO:0000313" key="4">
    <source>
        <dbReference type="Proteomes" id="UP000663193"/>
    </source>
</evidence>
<organism evidence="3 4">
    <name type="scientific">Phaeosphaeria nodorum (strain SN15 / ATCC MYA-4574 / FGSC 10173)</name>
    <name type="common">Glume blotch fungus</name>
    <name type="synonym">Parastagonospora nodorum</name>
    <dbReference type="NCBI Taxonomy" id="321614"/>
    <lineage>
        <taxon>Eukaryota</taxon>
        <taxon>Fungi</taxon>
        <taxon>Dikarya</taxon>
        <taxon>Ascomycota</taxon>
        <taxon>Pezizomycotina</taxon>
        <taxon>Dothideomycetes</taxon>
        <taxon>Pleosporomycetidae</taxon>
        <taxon>Pleosporales</taxon>
        <taxon>Pleosporineae</taxon>
        <taxon>Phaeosphaeriaceae</taxon>
        <taxon>Parastagonospora</taxon>
    </lineage>
</organism>
<sequence length="756" mass="85690">MKIFSACSMLLMTVLCGLQAGVGAEAIVSNAPNLGTSVGVKPLDNRGGWVNPEDLASMPQCVVQQDHRTWLDALTHCTSHRCTRHFGVFCTHKQWLTQLSCLRTTFSPELVKQYVPYCSRSVLTKAQISRWIHQITDRTWLVDVGDTNELLELTPYSLHDGYAAIHVVSKAPKCLTHAPSASTGELFQHALASCMFTSSAQHTGNAVRPWEYSESLRSMISLDSETAGYDLLGVKITHGEYFDKTCFCQVFTIDWTREPCSDPGNIDMTMERYWMYATCGRSALPAGLWNNHLKTTGDHYIPIEEWKWPKCVADMPKEILTRRDQCTTDACDVKSDDYCTIKPSVDKASFCRDFSYESCGGSCHAFKTRIDFVLWLFHLCRNVQDWYGLPENWYHSLARPTRAEMTPWRWNVSFSDYIGIDIPSSESSADKAPLCTSNGWKIMSLALVNTATVIAVYFRQRIYAFEVASHLLRQIVPSGWFLTGLWIAAIQLFGNLLNAVLVQSTYGYEHVPVIQLMLLWCSMPRLAWLPIWILSRQPFEAINLSATASSIFAEIIMQALSLYPMLTTVKYGREHDFYSRGLELAEGEAAAKAMYTAALMWLLVFVVALVQLLLLTRAMMNTTTSGHRDLLKWRKIEQPQPSNIAEELATQVNERMPLLKYDSTRIRRYTQEENNAMDDTVSPEIEIMRISPESLLRSYIVTVVILLLFWAAQWVFWAGFISLSSELYCPPNLVFLTIVWSVCSVAGIMVVNTWEA</sequence>
<feature type="transmembrane region" description="Helical" evidence="1">
    <location>
        <begin position="439"/>
        <end position="458"/>
    </location>
</feature>
<keyword evidence="1" id="KW-0472">Membrane</keyword>
<name>A0A7U2EW71_PHANO</name>
<feature type="transmembrane region" description="Helical" evidence="1">
    <location>
        <begin position="733"/>
        <end position="754"/>
    </location>
</feature>
<feature type="signal peptide" evidence="2">
    <location>
        <begin position="1"/>
        <end position="24"/>
    </location>
</feature>
<feature type="chain" id="PRO_5030717590" evidence="2">
    <location>
        <begin position="25"/>
        <end position="756"/>
    </location>
</feature>
<feature type="transmembrane region" description="Helical" evidence="1">
    <location>
        <begin position="479"/>
        <end position="501"/>
    </location>
</feature>
<dbReference type="AlphaFoldDB" id="A0A7U2EW71"/>
<dbReference type="VEuPathDB" id="FungiDB:JI435_155840"/>
<protein>
    <submittedName>
        <fullName evidence="3">Uncharacterized protein</fullName>
    </submittedName>
</protein>
<gene>
    <name evidence="3" type="ORF">JI435_155840</name>
</gene>
<evidence type="ECO:0000256" key="2">
    <source>
        <dbReference type="SAM" id="SignalP"/>
    </source>
</evidence>
<keyword evidence="1" id="KW-1133">Transmembrane helix</keyword>
<dbReference type="OrthoDB" id="3525430at2759"/>
<keyword evidence="4" id="KW-1185">Reference proteome</keyword>
<feature type="transmembrane region" description="Helical" evidence="1">
    <location>
        <begin position="698"/>
        <end position="721"/>
    </location>
</feature>
<evidence type="ECO:0000256" key="1">
    <source>
        <dbReference type="SAM" id="Phobius"/>
    </source>
</evidence>
<dbReference type="EMBL" id="CP069026">
    <property type="protein sequence ID" value="QRC93921.1"/>
    <property type="molecule type" value="Genomic_DNA"/>
</dbReference>
<proteinExistence type="predicted"/>
<feature type="transmembrane region" description="Helical" evidence="1">
    <location>
        <begin position="541"/>
        <end position="563"/>
    </location>
</feature>